<dbReference type="Gene3D" id="3.40.50.410">
    <property type="entry name" value="von Willebrand factor, type A domain"/>
    <property type="match status" value="1"/>
</dbReference>
<dbReference type="InterPro" id="IPR029062">
    <property type="entry name" value="Class_I_gatase-like"/>
</dbReference>
<dbReference type="PANTHER" id="PTHR37464">
    <property type="entry name" value="BLL2463 PROTEIN"/>
    <property type="match status" value="1"/>
</dbReference>
<evidence type="ECO:0000256" key="1">
    <source>
        <dbReference type="SAM" id="Phobius"/>
    </source>
</evidence>
<proteinExistence type="predicted"/>
<dbReference type="InterPro" id="IPR024163">
    <property type="entry name" value="Aerotolerance_reg_N"/>
</dbReference>
<dbReference type="Proteomes" id="UP001194729">
    <property type="component" value="Unassembled WGS sequence"/>
</dbReference>
<dbReference type="InterPro" id="IPR011933">
    <property type="entry name" value="Double_TM_dom"/>
</dbReference>
<organism evidence="3 4">
    <name type="scientific">Nonlabens mediterrranea</name>
    <dbReference type="NCBI Taxonomy" id="1419947"/>
    <lineage>
        <taxon>Bacteria</taxon>
        <taxon>Pseudomonadati</taxon>
        <taxon>Bacteroidota</taxon>
        <taxon>Flavobacteriia</taxon>
        <taxon>Flavobacteriales</taxon>
        <taxon>Flavobacteriaceae</taxon>
        <taxon>Nonlabens</taxon>
    </lineage>
</organism>
<feature type="domain" description="Aerotolerance regulator N-terminal" evidence="2">
    <location>
        <begin position="1"/>
        <end position="76"/>
    </location>
</feature>
<dbReference type="PANTHER" id="PTHR37464:SF1">
    <property type="entry name" value="BLL2463 PROTEIN"/>
    <property type="match status" value="1"/>
</dbReference>
<feature type="transmembrane region" description="Helical" evidence="1">
    <location>
        <begin position="611"/>
        <end position="633"/>
    </location>
</feature>
<evidence type="ECO:0000313" key="4">
    <source>
        <dbReference type="Proteomes" id="UP001194729"/>
    </source>
</evidence>
<keyword evidence="1" id="KW-0472">Membrane</keyword>
<dbReference type="SUPFAM" id="SSF52317">
    <property type="entry name" value="Class I glutamine amidotransferase-like"/>
    <property type="match status" value="1"/>
</dbReference>
<comment type="caution">
    <text evidence="3">The sequence shown here is derived from an EMBL/GenBank/DDBJ whole genome shotgun (WGS) entry which is preliminary data.</text>
</comment>
<accession>A0ABS0A1L1</accession>
<protein>
    <submittedName>
        <fullName evidence="3">BatA and WFA domain-containing protein</fullName>
    </submittedName>
</protein>
<dbReference type="EMBL" id="JADKYU010000134">
    <property type="protein sequence ID" value="MBF4983263.1"/>
    <property type="molecule type" value="Genomic_DNA"/>
</dbReference>
<keyword evidence="1" id="KW-0812">Transmembrane</keyword>
<dbReference type="NCBIfam" id="TIGR02226">
    <property type="entry name" value="two_anch"/>
    <property type="match status" value="1"/>
</dbReference>
<keyword evidence="4" id="KW-1185">Reference proteome</keyword>
<evidence type="ECO:0000313" key="3">
    <source>
        <dbReference type="EMBL" id="MBF4983263.1"/>
    </source>
</evidence>
<feature type="transmembrane region" description="Helical" evidence="1">
    <location>
        <begin position="6"/>
        <end position="24"/>
    </location>
</feature>
<name>A0ABS0A1L1_9FLAO</name>
<sequence>MIFKNPSILYGLLFLIVPIIVHLFQLRRFTKVPFTNVAFLKPLITQTRKSRQLKKWLTLLARLFAIACIVLAFAQPFIPGSDVANQDKETAIYLDNSFSMQSSGPKGELFKTAVTDLLERLPNDQKFTLFTNDNTYLNTTKKEIANDLLNSDYQSNSLNYEQIQLKAKALLNDKNKRNELIIISDFQKTSETFPDTLLDLKRELVFLEAENSNNISIDTAFISRRETNSIDISVTASTENAIENPVTLSLENNGILVAKTSVDLANLQDTAIFNFETSQPLQGRIFLDDNSLTFDNQLFISTNTDRKIKVLAINEVNGDFLKRIYTNDEFDFTAIKARDLNYNLLKEQNLIILNELANVSINLAQELNSYLRNGGYLVVIPALDQSGYGSINNVTSAEDISELEKRITSINFNHPLLKGVFNKQITNFQYPKVNATTNLINALNPILKFEDGSSFLFQKGNVYSFTAPLNDQNSNFKNSPLIVPVLYNMGRKSLPVQQLYYQIGEENSIAVTETMVSDEILELRSQSNSFIPKQRAFESHVLLEVKDELSKAGNYKVLNDEESITTLSFNHSREENKSNYFTATELGNNNIAYSVEDLVYKLNEEDGILNLWKYFVIGALFFLICELLILKFLK</sequence>
<dbReference type="InterPro" id="IPR036465">
    <property type="entry name" value="vWFA_dom_sf"/>
</dbReference>
<reference evidence="3 4" key="1">
    <citation type="submission" date="2020-11" db="EMBL/GenBank/DDBJ databases">
        <title>P. mediterranea TC4 genome.</title>
        <authorList>
            <person name="Molmeret M."/>
        </authorList>
    </citation>
    <scope>NUCLEOTIDE SEQUENCE [LARGE SCALE GENOMIC DNA]</scope>
    <source>
        <strain evidence="3 4">TC4</strain>
    </source>
</reference>
<dbReference type="Pfam" id="PF07584">
    <property type="entry name" value="BatA"/>
    <property type="match status" value="1"/>
</dbReference>
<evidence type="ECO:0000259" key="2">
    <source>
        <dbReference type="Pfam" id="PF07584"/>
    </source>
</evidence>
<keyword evidence="1" id="KW-1133">Transmembrane helix</keyword>
<feature type="transmembrane region" description="Helical" evidence="1">
    <location>
        <begin position="56"/>
        <end position="78"/>
    </location>
</feature>
<gene>
    <name evidence="3" type="ORF">FNJ87_02565</name>
</gene>